<accession>A0A7S1XF49</accession>
<dbReference type="GO" id="GO:0003729">
    <property type="term" value="F:mRNA binding"/>
    <property type="evidence" value="ECO:0007669"/>
    <property type="project" value="TreeGrafter"/>
</dbReference>
<dbReference type="InterPro" id="IPR045243">
    <property type="entry name" value="Rna14-like"/>
</dbReference>
<dbReference type="GO" id="GO:0031124">
    <property type="term" value="P:mRNA 3'-end processing"/>
    <property type="evidence" value="ECO:0007669"/>
    <property type="project" value="InterPro"/>
</dbReference>
<feature type="region of interest" description="Disordered" evidence="4">
    <location>
        <begin position="560"/>
        <end position="608"/>
    </location>
</feature>
<evidence type="ECO:0000256" key="1">
    <source>
        <dbReference type="ARBA" id="ARBA00004123"/>
    </source>
</evidence>
<protein>
    <recommendedName>
        <fullName evidence="5">Suppressor of forked domain-containing protein</fullName>
    </recommendedName>
</protein>
<gene>
    <name evidence="6" type="ORF">CCAE0312_LOCUS7549</name>
</gene>
<feature type="compositionally biased region" description="Basic and acidic residues" evidence="4">
    <location>
        <begin position="560"/>
        <end position="569"/>
    </location>
</feature>
<comment type="subcellular location">
    <subcellularLocation>
        <location evidence="1">Nucleus</location>
    </subcellularLocation>
</comment>
<feature type="compositionally biased region" description="Polar residues" evidence="4">
    <location>
        <begin position="570"/>
        <end position="579"/>
    </location>
</feature>
<evidence type="ECO:0000256" key="3">
    <source>
        <dbReference type="ARBA" id="ARBA00023242"/>
    </source>
</evidence>
<feature type="domain" description="Suppressor of forked" evidence="5">
    <location>
        <begin position="47"/>
        <end position="555"/>
    </location>
</feature>
<organism evidence="6">
    <name type="scientific">Compsopogon caeruleus</name>
    <dbReference type="NCBI Taxonomy" id="31354"/>
    <lineage>
        <taxon>Eukaryota</taxon>
        <taxon>Rhodophyta</taxon>
        <taxon>Compsopogonophyceae</taxon>
        <taxon>Compsopogonales</taxon>
        <taxon>Compsopogonaceae</taxon>
        <taxon>Compsopogon</taxon>
    </lineage>
</organism>
<sequence length="713" mass="80223">MASGVASMTVDDAATEMKVVVDNGGGGVAGGGVGESAVVARSRRAMVAEERIARDEWDLEAWQSLVADAQTRKFSSDDPPAPDYERFLKQFPTAARLWKIYAEHSRKELVKGVTGEEALHEGKARVRDIFDRGTRFCPTSVELWRSYTDFTRHYIGRPEAAALYEQALTSSGLDLSAHVIWTDYRDFLASAQDLDDAAKRQMVRKIYERMMRMPINNLDAIWREYEEFENLGGNRDLARGKLQENNGRYVASRAEARARKTRRENLSSNALAVPPGTSARDDEQARQWKKFLAAERSNPHTLDQKDLGDRVTHAFECALAVLYRYPDAWCEAARYQLDLGRVENAVSLLHRGIEALPASELLTFEIASLEESRKNKETARAFFEQLINTNPSALAYIQFMRFLRRCDSVEASRKMFTRARKDIRNVSYHVYVAAALMEFQLNREPKVARNIFELGLKTFPESIQFALEYIDFLWNNNEDSYLRVIFERVLSRLPAVPETTLVWNRFVQYEQTFGDATSFEATLRRCKDAMGDGYARSWTDVCLDRYRFRDLLPMALDETHGPAVTERRSGATSSLTNVGRSSKNSRSKESDRDRDRQTDVSTAPRGAPSMQLGDLFIRLFNTVPLSGPPTDVNFVLNLLHMTPTAFQYCPAFRDGGGSSGGAPSGASGGGPGTNTATGSKRKRNEGSVSHTTSEPGADIFKTRQAQRQQGKFR</sequence>
<dbReference type="SMART" id="SM00386">
    <property type="entry name" value="HAT"/>
    <property type="match status" value="7"/>
</dbReference>
<feature type="region of interest" description="Disordered" evidence="4">
    <location>
        <begin position="656"/>
        <end position="713"/>
    </location>
</feature>
<feature type="compositionally biased region" description="Basic and acidic residues" evidence="4">
    <location>
        <begin position="586"/>
        <end position="598"/>
    </location>
</feature>
<evidence type="ECO:0000259" key="5">
    <source>
        <dbReference type="Pfam" id="PF05843"/>
    </source>
</evidence>
<evidence type="ECO:0000256" key="4">
    <source>
        <dbReference type="SAM" id="MobiDB-lite"/>
    </source>
</evidence>
<keyword evidence="3" id="KW-0539">Nucleus</keyword>
<dbReference type="Pfam" id="PF05843">
    <property type="entry name" value="Suf"/>
    <property type="match status" value="1"/>
</dbReference>
<name>A0A7S1XF49_9RHOD</name>
<dbReference type="PANTHER" id="PTHR19980:SF0">
    <property type="entry name" value="CLEAVAGE STIMULATION FACTOR SUBUNIT 3"/>
    <property type="match status" value="1"/>
</dbReference>
<dbReference type="Gene3D" id="1.25.40.1040">
    <property type="match status" value="1"/>
</dbReference>
<dbReference type="InterPro" id="IPR008847">
    <property type="entry name" value="Suf"/>
</dbReference>
<proteinExistence type="predicted"/>
<evidence type="ECO:0000256" key="2">
    <source>
        <dbReference type="ARBA" id="ARBA00022737"/>
    </source>
</evidence>
<dbReference type="InterPro" id="IPR011990">
    <property type="entry name" value="TPR-like_helical_dom_sf"/>
</dbReference>
<dbReference type="GO" id="GO:0005634">
    <property type="term" value="C:nucleus"/>
    <property type="evidence" value="ECO:0007669"/>
    <property type="project" value="UniProtKB-SubCell"/>
</dbReference>
<keyword evidence="2" id="KW-0677">Repeat</keyword>
<dbReference type="SUPFAM" id="SSF48452">
    <property type="entry name" value="TPR-like"/>
    <property type="match status" value="1"/>
</dbReference>
<evidence type="ECO:0000313" key="6">
    <source>
        <dbReference type="EMBL" id="CAD9235458.1"/>
    </source>
</evidence>
<dbReference type="EMBL" id="HBGH01013425">
    <property type="protein sequence ID" value="CAD9235458.1"/>
    <property type="molecule type" value="Transcribed_RNA"/>
</dbReference>
<feature type="compositionally biased region" description="Polar residues" evidence="4">
    <location>
        <begin position="703"/>
        <end position="713"/>
    </location>
</feature>
<dbReference type="PANTHER" id="PTHR19980">
    <property type="entry name" value="RNA CLEAVAGE STIMULATION FACTOR"/>
    <property type="match status" value="1"/>
</dbReference>
<feature type="compositionally biased region" description="Gly residues" evidence="4">
    <location>
        <begin position="656"/>
        <end position="672"/>
    </location>
</feature>
<dbReference type="AlphaFoldDB" id="A0A7S1XF49"/>
<reference evidence="6" key="1">
    <citation type="submission" date="2021-01" db="EMBL/GenBank/DDBJ databases">
        <authorList>
            <person name="Corre E."/>
            <person name="Pelletier E."/>
            <person name="Niang G."/>
            <person name="Scheremetjew M."/>
            <person name="Finn R."/>
            <person name="Kale V."/>
            <person name="Holt S."/>
            <person name="Cochrane G."/>
            <person name="Meng A."/>
            <person name="Brown T."/>
            <person name="Cohen L."/>
        </authorList>
    </citation>
    <scope>NUCLEOTIDE SEQUENCE</scope>
    <source>
        <strain evidence="6">SAG 36.94</strain>
    </source>
</reference>
<dbReference type="InterPro" id="IPR003107">
    <property type="entry name" value="HAT"/>
</dbReference>